<dbReference type="WBParaSite" id="Minc3s01280g22422">
    <property type="protein sequence ID" value="Minc3s01280g22422"/>
    <property type="gene ID" value="Minc3s01280g22422"/>
</dbReference>
<keyword evidence="1" id="KW-1185">Reference proteome</keyword>
<proteinExistence type="predicted"/>
<evidence type="ECO:0000313" key="1">
    <source>
        <dbReference type="Proteomes" id="UP000887563"/>
    </source>
</evidence>
<sequence length="134" mass="15286">MGADNRKAELNRNSDFWFPNFEPFLISDSSDFRHPRYFRFPTAGNDHVHASFIPKFGIACSLVPNALLRGNPVDEFKAAEGPYPCGDGTVERRGHGWEEDDHYDDFTSDPVSWYGHEKFGITDNSIKRKGWGTE</sequence>
<accession>A0A914M4R6</accession>
<name>A0A914M4R6_MELIC</name>
<dbReference type="AlphaFoldDB" id="A0A914M4R6"/>
<protein>
    <submittedName>
        <fullName evidence="2">Uncharacterized protein</fullName>
    </submittedName>
</protein>
<reference evidence="2" key="1">
    <citation type="submission" date="2022-11" db="UniProtKB">
        <authorList>
            <consortium name="WormBaseParasite"/>
        </authorList>
    </citation>
    <scope>IDENTIFICATION</scope>
</reference>
<dbReference type="Proteomes" id="UP000887563">
    <property type="component" value="Unplaced"/>
</dbReference>
<evidence type="ECO:0000313" key="2">
    <source>
        <dbReference type="WBParaSite" id="Minc3s01280g22422"/>
    </source>
</evidence>
<organism evidence="1 2">
    <name type="scientific">Meloidogyne incognita</name>
    <name type="common">Southern root-knot nematode worm</name>
    <name type="synonym">Oxyuris incognita</name>
    <dbReference type="NCBI Taxonomy" id="6306"/>
    <lineage>
        <taxon>Eukaryota</taxon>
        <taxon>Metazoa</taxon>
        <taxon>Ecdysozoa</taxon>
        <taxon>Nematoda</taxon>
        <taxon>Chromadorea</taxon>
        <taxon>Rhabditida</taxon>
        <taxon>Tylenchina</taxon>
        <taxon>Tylenchomorpha</taxon>
        <taxon>Tylenchoidea</taxon>
        <taxon>Meloidogynidae</taxon>
        <taxon>Meloidogyninae</taxon>
        <taxon>Meloidogyne</taxon>
        <taxon>Meloidogyne incognita group</taxon>
    </lineage>
</organism>